<dbReference type="InterPro" id="IPR013083">
    <property type="entry name" value="Znf_RING/FYVE/PHD"/>
</dbReference>
<evidence type="ECO:0000256" key="6">
    <source>
        <dbReference type="SAM" id="MobiDB-lite"/>
    </source>
</evidence>
<dbReference type="Pfam" id="PF23410">
    <property type="entry name" value="Beta-prop_VPS8"/>
    <property type="match status" value="1"/>
</dbReference>
<dbReference type="Pfam" id="PF12816">
    <property type="entry name" value="TPR_Vps8"/>
    <property type="match status" value="1"/>
</dbReference>
<protein>
    <submittedName>
        <fullName evidence="9">Vacuolar protein sorting-associated protein 8 homolog</fullName>
    </submittedName>
</protein>
<feature type="repeat" description="WD" evidence="5">
    <location>
        <begin position="148"/>
        <end position="189"/>
    </location>
</feature>
<dbReference type="Pfam" id="PF23412">
    <property type="entry name" value="zf_RING_Vps8"/>
    <property type="match status" value="1"/>
</dbReference>
<evidence type="ECO:0000256" key="2">
    <source>
        <dbReference type="ARBA" id="ARBA00022771"/>
    </source>
</evidence>
<dbReference type="InterPro" id="IPR045111">
    <property type="entry name" value="Vps41/Vps8"/>
</dbReference>
<dbReference type="InterPro" id="IPR001841">
    <property type="entry name" value="Znf_RING"/>
</dbReference>
<evidence type="ECO:0000313" key="9">
    <source>
        <dbReference type="RefSeq" id="XP_028968187.1"/>
    </source>
</evidence>
<evidence type="ECO:0000256" key="3">
    <source>
        <dbReference type="ARBA" id="ARBA00022833"/>
    </source>
</evidence>
<dbReference type="Gene3D" id="3.30.40.10">
    <property type="entry name" value="Zinc/RING finger domain, C3HC4 (zinc finger)"/>
    <property type="match status" value="1"/>
</dbReference>
<dbReference type="InterPro" id="IPR025941">
    <property type="entry name" value="Vps8_central_dom"/>
</dbReference>
<dbReference type="GO" id="GO:0008270">
    <property type="term" value="F:zinc ion binding"/>
    <property type="evidence" value="ECO:0007669"/>
    <property type="project" value="UniProtKB-KW"/>
</dbReference>
<evidence type="ECO:0000313" key="8">
    <source>
        <dbReference type="Proteomes" id="UP000694867"/>
    </source>
</evidence>
<accession>A0AAJ7SI41</accession>
<keyword evidence="2 4" id="KW-0863">Zinc-finger</keyword>
<dbReference type="InterPro" id="IPR056939">
    <property type="entry name" value="Znf_RING_Vps8"/>
</dbReference>
<dbReference type="GO" id="GO:0034058">
    <property type="term" value="P:endosomal vesicle fusion"/>
    <property type="evidence" value="ECO:0007669"/>
    <property type="project" value="TreeGrafter"/>
</dbReference>
<dbReference type="PROSITE" id="PS50089">
    <property type="entry name" value="ZF_RING_2"/>
    <property type="match status" value="1"/>
</dbReference>
<feature type="compositionally biased region" description="Basic and acidic residues" evidence="6">
    <location>
        <begin position="1"/>
        <end position="15"/>
    </location>
</feature>
<dbReference type="SUPFAM" id="SSF57850">
    <property type="entry name" value="RING/U-box"/>
    <property type="match status" value="1"/>
</dbReference>
<dbReference type="PANTHER" id="PTHR12616:SF8">
    <property type="entry name" value="VACUOLAR PROTEIN SORTING-ASSOCIATED PROTEIN 8 HOMOLOG"/>
    <property type="match status" value="1"/>
</dbReference>
<dbReference type="InterPro" id="IPR015943">
    <property type="entry name" value="WD40/YVTN_repeat-like_dom_sf"/>
</dbReference>
<proteinExistence type="inferred from homology"/>
<evidence type="ECO:0000256" key="1">
    <source>
        <dbReference type="ARBA" id="ARBA00009422"/>
    </source>
</evidence>
<evidence type="ECO:0000256" key="5">
    <source>
        <dbReference type="PROSITE-ProRule" id="PRU00221"/>
    </source>
</evidence>
<dbReference type="GO" id="GO:0006623">
    <property type="term" value="P:protein targeting to vacuole"/>
    <property type="evidence" value="ECO:0007669"/>
    <property type="project" value="InterPro"/>
</dbReference>
<dbReference type="InterPro" id="IPR001680">
    <property type="entry name" value="WD40_rpt"/>
</dbReference>
<keyword evidence="2 4" id="KW-0479">Metal-binding</keyword>
<dbReference type="KEGG" id="goe:100897227"/>
<keyword evidence="8" id="KW-1185">Reference proteome</keyword>
<dbReference type="InterPro" id="IPR036322">
    <property type="entry name" value="WD40_repeat_dom_sf"/>
</dbReference>
<dbReference type="CTD" id="23355"/>
<name>A0AAJ7SI41_9ACAR</name>
<dbReference type="GeneID" id="100897227"/>
<dbReference type="GO" id="GO:0005770">
    <property type="term" value="C:late endosome"/>
    <property type="evidence" value="ECO:0007669"/>
    <property type="project" value="TreeGrafter"/>
</dbReference>
<gene>
    <name evidence="9" type="primary">LOC100897227</name>
</gene>
<dbReference type="Proteomes" id="UP000694867">
    <property type="component" value="Unplaced"/>
</dbReference>
<dbReference type="PROSITE" id="PS50082">
    <property type="entry name" value="WD_REPEATS_2"/>
    <property type="match status" value="1"/>
</dbReference>
<sequence length="1382" mass="155506">MSSPEEQRKLSRSSEELGGSDPQGAEAENMDEAHFSGDFDAASGSTPFYCSEINFNEISDTLSIASGISSYSSASRLRRSPKPPVKGSVVRHVHLRQIGAQLQRAFEVGEIGSPSAMAVSTLVAIGTSNGVTLVFDSEQTLKCKLGSAESGHGLVSAVSFNTDASRVIIGHSKGHMTMWDTSNGKLLRNLAEVHSPGHGVLLLSFTDDPTIAVVTDTGGSVFEIAFKKLLTSRSYESECIFSGSRGEVCAMEPLRVPKKFRGHPVENLSLVALGTVTKCIVIHLKPLVTVVFTHQLRAETDTIPVLAWQFSFFQEGARKVCSPVLAFGRKSIIYLFRVHTHGNNKVTFEPLPTLQVSYIIRNICFINYKTLAILDQKETLRFLDARLDEQVEAIDCSELDIVYEGSRYRAEDTGGNVSKAMAVIGETACSNTMVSFGSQCLILGGRGIHIYSIRSWTDRVNFFSKQKMYSEALRFAISYYNDEIESTSSNRVIEIVTPKTERSQALVAEKIALLIEEFALYLVGREGQKIDNLLTYYAQNVPLCIHYAVILPSKYQILDALYELFAQDPMALTVFLSSLQPYISGGDLPEMNPVIIKDFVNLLSCENKFGELERSLVQLAITSIDIHQVMTVCKENRLYDAIIHIHNKAMLDYTGPIEEMVDIVAAPLNEKREPNYAEIEVGNKLFVYISCCLAGAAYPCGELEPDVARRTKEAIVEYLTVSVPPHSRRGPFYCLRTLLHFNAREFLNVLSLAFEDERFESAEDQGLEETDSSPSPFLVVNQHRQRIVDILLQLMVREEGFETHEMGALFTFLARQMAKREGSIQVDKQLFEQVVEYLTSVEDESRMEERQQAMMELLTSGGLNDIPVDRLLELAEPARFYRVCELLYERQRRFDKVLLCYLNDPARRVQSFSYVMQILNSADTKPHEKEQLEAQVVNVIEEFIQVDAVATAALVIDLLPRHVNTMLTKLEGMPETQYHFLDGAYKVATGECQNAISVKDAETVTMSPDIQEKYVELKCMFDPNGVLAFLKSIEYFREHEVLVICRSHDVHEATAFLLEKLGETREAFESYLSLVSDCIQRWLESLESIAPPANCDAVSDTLGKVVYFLQRNCASLEIEERETMWFRLLDVLMVPQKNSFDRVDLKELTSSLLNAMMGYVTPHSILTKVMSDPVYNLSEFKEVRRFIGAMIETYNFEQIMLSTTNNLIQGDVSCKLMDLKKLANRAVVAPVASCASCIKSFSTSDVQEVIVFRCGHAYHRECIDHKLEATSAAELKCLKCGRMTSLFFLQNHDVKQFKSQRRVRIIQPKLRPREDYLQKKESTTVFSTLSPAQIEALDNFKASQQIPPDELRTRTMTLLSRDDFRLKLCPSPDNPRAMELLS</sequence>
<keyword evidence="3" id="KW-0862">Zinc</keyword>
<dbReference type="PANTHER" id="PTHR12616">
    <property type="entry name" value="VACUOLAR PROTEIN SORTING VPS41"/>
    <property type="match status" value="1"/>
</dbReference>
<evidence type="ECO:0000259" key="7">
    <source>
        <dbReference type="PROSITE" id="PS50089"/>
    </source>
</evidence>
<comment type="similarity">
    <text evidence="1">Belongs to the VPS8 family.</text>
</comment>
<feature type="region of interest" description="Disordered" evidence="6">
    <location>
        <begin position="1"/>
        <end position="37"/>
    </location>
</feature>
<evidence type="ECO:0000256" key="4">
    <source>
        <dbReference type="PROSITE-ProRule" id="PRU00175"/>
    </source>
</evidence>
<dbReference type="Gene3D" id="2.130.10.10">
    <property type="entry name" value="YVTN repeat-like/Quinoprotein amine dehydrogenase"/>
    <property type="match status" value="1"/>
</dbReference>
<dbReference type="SUPFAM" id="SSF50978">
    <property type="entry name" value="WD40 repeat-like"/>
    <property type="match status" value="1"/>
</dbReference>
<dbReference type="RefSeq" id="XP_028968187.1">
    <property type="nucleotide sequence ID" value="XM_029112354.1"/>
</dbReference>
<keyword evidence="5" id="KW-0853">WD repeat</keyword>
<reference evidence="9" key="1">
    <citation type="submission" date="2025-08" db="UniProtKB">
        <authorList>
            <consortium name="RefSeq"/>
        </authorList>
    </citation>
    <scope>IDENTIFICATION</scope>
</reference>
<feature type="domain" description="RING-type" evidence="7">
    <location>
        <begin position="1234"/>
        <end position="1280"/>
    </location>
</feature>
<organism evidence="8 9">
    <name type="scientific">Galendromus occidentalis</name>
    <name type="common">western predatory mite</name>
    <dbReference type="NCBI Taxonomy" id="34638"/>
    <lineage>
        <taxon>Eukaryota</taxon>
        <taxon>Metazoa</taxon>
        <taxon>Ecdysozoa</taxon>
        <taxon>Arthropoda</taxon>
        <taxon>Chelicerata</taxon>
        <taxon>Arachnida</taxon>
        <taxon>Acari</taxon>
        <taxon>Parasitiformes</taxon>
        <taxon>Mesostigmata</taxon>
        <taxon>Gamasina</taxon>
        <taxon>Phytoseioidea</taxon>
        <taxon>Phytoseiidae</taxon>
        <taxon>Typhlodrominae</taxon>
        <taxon>Galendromus</taxon>
    </lineage>
</organism>
<dbReference type="GO" id="GO:0030897">
    <property type="term" value="C:HOPS complex"/>
    <property type="evidence" value="ECO:0007669"/>
    <property type="project" value="TreeGrafter"/>
</dbReference>